<name>A0A183FMC7_HELPZ</name>
<evidence type="ECO:0000256" key="1">
    <source>
        <dbReference type="SAM" id="MobiDB-lite"/>
    </source>
</evidence>
<dbReference type="EMBL" id="UZAH01026175">
    <property type="protein sequence ID" value="VDO76698.1"/>
    <property type="molecule type" value="Genomic_DNA"/>
</dbReference>
<reference evidence="4" key="2">
    <citation type="submission" date="2019-09" db="UniProtKB">
        <authorList>
            <consortium name="WormBaseParasite"/>
        </authorList>
    </citation>
    <scope>IDENTIFICATION</scope>
</reference>
<gene>
    <name evidence="2" type="ORF">HPBE_LOCUS8531</name>
</gene>
<accession>A0A3P8BJP9</accession>
<evidence type="ECO:0000313" key="4">
    <source>
        <dbReference type="WBParaSite" id="HPBE_0000853001-mRNA-1"/>
    </source>
</evidence>
<feature type="region of interest" description="Disordered" evidence="1">
    <location>
        <begin position="69"/>
        <end position="93"/>
    </location>
</feature>
<keyword evidence="3" id="KW-1185">Reference proteome</keyword>
<dbReference type="Proteomes" id="UP000050761">
    <property type="component" value="Unassembled WGS sequence"/>
</dbReference>
<sequence>MASCGAGAGNRYGSSAGSRLWFASHQAGRLVSSELKPWQYAFVRWASSMYLAAPSSSAASRLVAVNAPMTPEAQSRSPTENRARVSVLLRSPN</sequence>
<reference evidence="2 3" key="1">
    <citation type="submission" date="2018-11" db="EMBL/GenBank/DDBJ databases">
        <authorList>
            <consortium name="Pathogen Informatics"/>
        </authorList>
    </citation>
    <scope>NUCLEOTIDE SEQUENCE [LARGE SCALE GENOMIC DNA]</scope>
</reference>
<organism evidence="3 4">
    <name type="scientific">Heligmosomoides polygyrus</name>
    <name type="common">Parasitic roundworm</name>
    <dbReference type="NCBI Taxonomy" id="6339"/>
    <lineage>
        <taxon>Eukaryota</taxon>
        <taxon>Metazoa</taxon>
        <taxon>Ecdysozoa</taxon>
        <taxon>Nematoda</taxon>
        <taxon>Chromadorea</taxon>
        <taxon>Rhabditida</taxon>
        <taxon>Rhabditina</taxon>
        <taxon>Rhabditomorpha</taxon>
        <taxon>Strongyloidea</taxon>
        <taxon>Heligmosomidae</taxon>
        <taxon>Heligmosomoides</taxon>
    </lineage>
</organism>
<dbReference type="AlphaFoldDB" id="A0A183FMC7"/>
<evidence type="ECO:0000313" key="2">
    <source>
        <dbReference type="EMBL" id="VDO76698.1"/>
    </source>
</evidence>
<proteinExistence type="predicted"/>
<evidence type="ECO:0000313" key="3">
    <source>
        <dbReference type="Proteomes" id="UP000050761"/>
    </source>
</evidence>
<accession>A0A183FMC7</accession>
<dbReference type="WBParaSite" id="HPBE_0000853001-mRNA-1">
    <property type="protein sequence ID" value="HPBE_0000853001-mRNA-1"/>
    <property type="gene ID" value="HPBE_0000853001"/>
</dbReference>
<protein>
    <submittedName>
        <fullName evidence="4">DUF1534 domain-containing protein</fullName>
    </submittedName>
</protein>